<proteinExistence type="predicted"/>
<reference evidence="2 3" key="1">
    <citation type="submission" date="2015-11" db="EMBL/GenBank/DDBJ databases">
        <authorList>
            <person name="Sahl J."/>
            <person name="Wagner D."/>
            <person name="Keim P."/>
        </authorList>
    </citation>
    <scope>NUCLEOTIDE SEQUENCE [LARGE SCALE GENOMIC DNA]</scope>
    <source>
        <strain evidence="2 3">BDU18</strain>
    </source>
</reference>
<gene>
    <name evidence="2" type="ORF">WS72_00850</name>
</gene>
<accession>A0ABR5T9C1</accession>
<comment type="caution">
    <text evidence="2">The sequence shown here is derived from an EMBL/GenBank/DDBJ whole genome shotgun (WGS) entry which is preliminary data.</text>
</comment>
<keyword evidence="1" id="KW-0472">Membrane</keyword>
<name>A0ABR5T9C1_9BURK</name>
<sequence length="65" mass="7094">MTCMKIAVATAAAVQMTEETTRKLRRHAVMPMIHAMVMIAPVTTGFTIGEKSMGFMFGSVLSERS</sequence>
<evidence type="ECO:0000313" key="2">
    <source>
        <dbReference type="EMBL" id="KWZ41574.1"/>
    </source>
</evidence>
<protein>
    <submittedName>
        <fullName evidence="2">Uncharacterized protein</fullName>
    </submittedName>
</protein>
<feature type="transmembrane region" description="Helical" evidence="1">
    <location>
        <begin position="28"/>
        <end position="48"/>
    </location>
</feature>
<keyword evidence="1" id="KW-1133">Transmembrane helix</keyword>
<dbReference type="Proteomes" id="UP000070255">
    <property type="component" value="Unassembled WGS sequence"/>
</dbReference>
<keyword evidence="3" id="KW-1185">Reference proteome</keyword>
<evidence type="ECO:0000256" key="1">
    <source>
        <dbReference type="SAM" id="Phobius"/>
    </source>
</evidence>
<dbReference type="EMBL" id="LNJQ01000001">
    <property type="protein sequence ID" value="KWZ41574.1"/>
    <property type="molecule type" value="Genomic_DNA"/>
</dbReference>
<keyword evidence="1" id="KW-0812">Transmembrane</keyword>
<evidence type="ECO:0000313" key="3">
    <source>
        <dbReference type="Proteomes" id="UP000070255"/>
    </source>
</evidence>
<organism evidence="2 3">
    <name type="scientific">Burkholderia savannae</name>
    <dbReference type="NCBI Taxonomy" id="1637837"/>
    <lineage>
        <taxon>Bacteria</taxon>
        <taxon>Pseudomonadati</taxon>
        <taxon>Pseudomonadota</taxon>
        <taxon>Betaproteobacteria</taxon>
        <taxon>Burkholderiales</taxon>
        <taxon>Burkholderiaceae</taxon>
        <taxon>Burkholderia</taxon>
        <taxon>pseudomallei group</taxon>
    </lineage>
</organism>